<accession>A0A150HYE4</accession>
<protein>
    <recommendedName>
        <fullName evidence="3">Phosphoadenosine phosphosulphate reductase domain-containing protein</fullName>
    </recommendedName>
</protein>
<sequence length="266" mass="30417">MNVLNQIFTEQKLILETDFVICSFGGGTNSTALLIECVNRGIKIDLILFADTGGERPFTYHHVYWMSQWLITKGYPSIITVKAPSVTLEQDCLNRNALPSVAYGFKSCSQRFKIQPQDKAINQNPYARQALKDGYRLVKLIGFDADEPYRANKEYNDKFTRIYPLIEWNMGRDECIQAIKKEGLALPGKSSCFFCPNSKPSEIKWLEQTHPDLMHRALTMEQQADLKEIKGLGRNFSWKSIYQQQDAFMDHFVPDMPCECYDGGAA</sequence>
<evidence type="ECO:0008006" key="3">
    <source>
        <dbReference type="Google" id="ProtNLM"/>
    </source>
</evidence>
<dbReference type="InterPro" id="IPR014729">
    <property type="entry name" value="Rossmann-like_a/b/a_fold"/>
</dbReference>
<dbReference type="RefSeq" id="WP_061524081.1">
    <property type="nucleotide sequence ID" value="NZ_JRHX01000030.1"/>
</dbReference>
<evidence type="ECO:0000313" key="1">
    <source>
        <dbReference type="EMBL" id="KXZ72171.1"/>
    </source>
</evidence>
<dbReference type="PATRIC" id="fig|52133.19.peg.802"/>
<dbReference type="EMBL" id="JRHX01000030">
    <property type="protein sequence ID" value="KXZ72171.1"/>
    <property type="molecule type" value="Genomic_DNA"/>
</dbReference>
<proteinExistence type="predicted"/>
<reference evidence="1 2" key="1">
    <citation type="journal article" date="2016" name="Sci. Rep.">
        <title>Genomic and phenotypic characterization of the species Acinetobacter venetianus.</title>
        <authorList>
            <person name="Fondi M."/>
            <person name="Maida I."/>
            <person name="Perrin E."/>
            <person name="Orlandini V."/>
            <person name="La Torre L."/>
            <person name="Bosi E."/>
            <person name="Negroni A."/>
            <person name="Zanaroli G."/>
            <person name="Fava F."/>
            <person name="Decorosi F."/>
            <person name="Giovannetti L."/>
            <person name="Viti C."/>
            <person name="Vaneechoutte M."/>
            <person name="Dijkshoorn L."/>
            <person name="Fani R."/>
        </authorList>
    </citation>
    <scope>NUCLEOTIDE SEQUENCE [LARGE SCALE GENOMIC DNA]</scope>
    <source>
        <strain evidence="1 2">LUH13518</strain>
    </source>
</reference>
<dbReference type="SUPFAM" id="SSF52402">
    <property type="entry name" value="Adenine nucleotide alpha hydrolases-like"/>
    <property type="match status" value="1"/>
</dbReference>
<dbReference type="AlphaFoldDB" id="A0A150HYE4"/>
<name>A0A150HYE4_9GAMM</name>
<organism evidence="1 2">
    <name type="scientific">Acinetobacter venetianus</name>
    <dbReference type="NCBI Taxonomy" id="52133"/>
    <lineage>
        <taxon>Bacteria</taxon>
        <taxon>Pseudomonadati</taxon>
        <taxon>Pseudomonadota</taxon>
        <taxon>Gammaproteobacteria</taxon>
        <taxon>Moraxellales</taxon>
        <taxon>Moraxellaceae</taxon>
        <taxon>Acinetobacter</taxon>
    </lineage>
</organism>
<gene>
    <name evidence="1" type="ORF">AVENLUH13518_00782</name>
</gene>
<evidence type="ECO:0000313" key="2">
    <source>
        <dbReference type="Proteomes" id="UP000075544"/>
    </source>
</evidence>
<dbReference type="Gene3D" id="3.40.50.620">
    <property type="entry name" value="HUPs"/>
    <property type="match status" value="1"/>
</dbReference>
<comment type="caution">
    <text evidence="1">The sequence shown here is derived from an EMBL/GenBank/DDBJ whole genome shotgun (WGS) entry which is preliminary data.</text>
</comment>
<dbReference type="Proteomes" id="UP000075544">
    <property type="component" value="Unassembled WGS sequence"/>
</dbReference>